<dbReference type="AlphaFoldDB" id="A0A392SKF0"/>
<reference evidence="1 2" key="1">
    <citation type="journal article" date="2018" name="Front. Plant Sci.">
        <title>Red Clover (Trifolium pratense) and Zigzag Clover (T. medium) - A Picture of Genomic Similarities and Differences.</title>
        <authorList>
            <person name="Dluhosova J."/>
            <person name="Istvanek J."/>
            <person name="Nedelnik J."/>
            <person name="Repkova J."/>
        </authorList>
    </citation>
    <scope>NUCLEOTIDE SEQUENCE [LARGE SCALE GENOMIC DNA]</scope>
    <source>
        <strain evidence="2">cv. 10/8</strain>
        <tissue evidence="1">Leaf</tissue>
    </source>
</reference>
<evidence type="ECO:0000313" key="2">
    <source>
        <dbReference type="Proteomes" id="UP000265520"/>
    </source>
</evidence>
<comment type="caution">
    <text evidence="1">The sequence shown here is derived from an EMBL/GenBank/DDBJ whole genome shotgun (WGS) entry which is preliminary data.</text>
</comment>
<proteinExistence type="predicted"/>
<evidence type="ECO:0000313" key="1">
    <source>
        <dbReference type="EMBL" id="MCI48410.1"/>
    </source>
</evidence>
<dbReference type="EMBL" id="LXQA010386291">
    <property type="protein sequence ID" value="MCI48410.1"/>
    <property type="molecule type" value="Genomic_DNA"/>
</dbReference>
<sequence length="84" mass="9394">MILSFCYGIRASKSIFMASETELSQAQPAQSIVAAGSAQKNVLKTFAQQMTLKLDDNNYLSWKQQVEGIIRTHKLQRHVVNPAI</sequence>
<accession>A0A392SKF0</accession>
<organism evidence="1 2">
    <name type="scientific">Trifolium medium</name>
    <dbReference type="NCBI Taxonomy" id="97028"/>
    <lineage>
        <taxon>Eukaryota</taxon>
        <taxon>Viridiplantae</taxon>
        <taxon>Streptophyta</taxon>
        <taxon>Embryophyta</taxon>
        <taxon>Tracheophyta</taxon>
        <taxon>Spermatophyta</taxon>
        <taxon>Magnoliopsida</taxon>
        <taxon>eudicotyledons</taxon>
        <taxon>Gunneridae</taxon>
        <taxon>Pentapetalae</taxon>
        <taxon>rosids</taxon>
        <taxon>fabids</taxon>
        <taxon>Fabales</taxon>
        <taxon>Fabaceae</taxon>
        <taxon>Papilionoideae</taxon>
        <taxon>50 kb inversion clade</taxon>
        <taxon>NPAAA clade</taxon>
        <taxon>Hologalegina</taxon>
        <taxon>IRL clade</taxon>
        <taxon>Trifolieae</taxon>
        <taxon>Trifolium</taxon>
    </lineage>
</organism>
<name>A0A392SKF0_9FABA</name>
<dbReference type="Proteomes" id="UP000265520">
    <property type="component" value="Unassembled WGS sequence"/>
</dbReference>
<feature type="non-terminal residue" evidence="1">
    <location>
        <position position="84"/>
    </location>
</feature>
<keyword evidence="2" id="KW-1185">Reference proteome</keyword>
<protein>
    <submittedName>
        <fullName evidence="1">Histone deacetylase</fullName>
    </submittedName>
</protein>